<dbReference type="GO" id="GO:0008883">
    <property type="term" value="F:glutamyl-tRNA reductase activity"/>
    <property type="evidence" value="ECO:0007669"/>
    <property type="project" value="UniProtKB-UniRule"/>
</dbReference>
<protein>
    <recommendedName>
        <fullName evidence="8 9">Glutamyl-tRNA reductase</fullName>
        <shortName evidence="9">GluTR</shortName>
        <ecNumber evidence="3 9">1.2.1.70</ecNumber>
    </recommendedName>
</protein>
<evidence type="ECO:0000259" key="15">
    <source>
        <dbReference type="Pfam" id="PF00745"/>
    </source>
</evidence>
<comment type="function">
    <text evidence="9">Catalyzes the NADPH-dependent reduction of glutamyl-tRNA(Glu) to glutamate 1-semialdehyde (GSA).</text>
</comment>
<name>A0A519BDT6_9DELT</name>
<evidence type="ECO:0000256" key="1">
    <source>
        <dbReference type="ARBA" id="ARBA00005059"/>
    </source>
</evidence>
<keyword evidence="6 9" id="KW-0627">Porphyrin biosynthesis</keyword>
<dbReference type="GO" id="GO:0050661">
    <property type="term" value="F:NADP binding"/>
    <property type="evidence" value="ECO:0007669"/>
    <property type="project" value="InterPro"/>
</dbReference>
<evidence type="ECO:0000256" key="9">
    <source>
        <dbReference type="HAMAP-Rule" id="MF_00087"/>
    </source>
</evidence>
<dbReference type="SUPFAM" id="SSF69075">
    <property type="entry name" value="Glutamyl tRNA-reductase dimerization domain"/>
    <property type="match status" value="1"/>
</dbReference>
<dbReference type="FunFam" id="3.40.50.720:FF:000031">
    <property type="entry name" value="Glutamyl-tRNA reductase"/>
    <property type="match status" value="1"/>
</dbReference>
<dbReference type="PROSITE" id="PS00747">
    <property type="entry name" value="GLUTR"/>
    <property type="match status" value="1"/>
</dbReference>
<dbReference type="Pfam" id="PF05201">
    <property type="entry name" value="GlutR_N"/>
    <property type="match status" value="1"/>
</dbReference>
<dbReference type="PANTHER" id="PTHR43013:SF1">
    <property type="entry name" value="GLUTAMYL-TRNA REDUCTASE"/>
    <property type="match status" value="1"/>
</dbReference>
<evidence type="ECO:0000256" key="5">
    <source>
        <dbReference type="ARBA" id="ARBA00023002"/>
    </source>
</evidence>
<evidence type="ECO:0000256" key="2">
    <source>
        <dbReference type="ARBA" id="ARBA00005916"/>
    </source>
</evidence>
<dbReference type="EMBL" id="SGBD01000001">
    <property type="protein sequence ID" value="RZD15431.1"/>
    <property type="molecule type" value="Genomic_DNA"/>
</dbReference>
<dbReference type="EC" id="1.2.1.70" evidence="3 9"/>
<dbReference type="GO" id="GO:0019353">
    <property type="term" value="P:protoporphyrinogen IX biosynthetic process from glutamate"/>
    <property type="evidence" value="ECO:0007669"/>
    <property type="project" value="TreeGrafter"/>
</dbReference>
<organism evidence="18 19">
    <name type="scientific">Candidatus Acidulodesulfobacterium ferriphilum</name>
    <dbReference type="NCBI Taxonomy" id="2597223"/>
    <lineage>
        <taxon>Bacteria</taxon>
        <taxon>Deltaproteobacteria</taxon>
        <taxon>Candidatus Acidulodesulfobacterales</taxon>
        <taxon>Candidatus Acidulodesulfobacterium</taxon>
    </lineage>
</organism>
<evidence type="ECO:0000256" key="7">
    <source>
        <dbReference type="ARBA" id="ARBA00047464"/>
    </source>
</evidence>
<gene>
    <name evidence="9" type="primary">hemA</name>
    <name evidence="18" type="ORF">EVJ47_03940</name>
</gene>
<feature type="domain" description="Glutamyl-tRNA reductase N-terminal" evidence="17">
    <location>
        <begin position="6"/>
        <end position="166"/>
    </location>
</feature>
<comment type="caution">
    <text evidence="18">The sequence shown here is derived from an EMBL/GenBank/DDBJ whole genome shotgun (WGS) entry which is preliminary data.</text>
</comment>
<feature type="binding site" evidence="9 12">
    <location>
        <begin position="199"/>
        <end position="204"/>
    </location>
    <ligand>
        <name>NADP(+)</name>
        <dbReference type="ChEBI" id="CHEBI:58349"/>
    </ligand>
</feature>
<dbReference type="InterPro" id="IPR015895">
    <property type="entry name" value="4pyrrol_synth_GluRdtase_N"/>
</dbReference>
<dbReference type="AlphaFoldDB" id="A0A519BDT6"/>
<dbReference type="CDD" id="cd05213">
    <property type="entry name" value="NAD_bind_Glutamyl_tRNA_reduct"/>
    <property type="match status" value="1"/>
</dbReference>
<feature type="domain" description="Tetrapyrrole biosynthesis glutamyl-tRNA reductase dimerisation" evidence="15">
    <location>
        <begin position="338"/>
        <end position="428"/>
    </location>
</feature>
<evidence type="ECO:0000256" key="13">
    <source>
        <dbReference type="PIRSR" id="PIRSR000445-4"/>
    </source>
</evidence>
<dbReference type="PANTHER" id="PTHR43013">
    <property type="entry name" value="GLUTAMYL-TRNA REDUCTASE"/>
    <property type="match status" value="1"/>
</dbReference>
<dbReference type="InterPro" id="IPR006151">
    <property type="entry name" value="Shikm_DH/Glu-tRNA_Rdtase"/>
</dbReference>
<dbReference type="Gene3D" id="3.30.460.30">
    <property type="entry name" value="Glutamyl-tRNA reductase, N-terminal domain"/>
    <property type="match status" value="1"/>
</dbReference>
<dbReference type="SUPFAM" id="SSF69742">
    <property type="entry name" value="Glutamyl tRNA-reductase catalytic, N-terminal domain"/>
    <property type="match status" value="1"/>
</dbReference>
<comment type="miscellaneous">
    <text evidence="9">During catalysis, the active site Cys acts as a nucleophile attacking the alpha-carbonyl group of tRNA-bound glutamate with the formation of a thioester intermediate between enzyme and glutamate, and the concomitant release of tRNA(Glu). The thioester intermediate is finally reduced by direct hydride transfer from NADPH, to form the product GSA.</text>
</comment>
<dbReference type="FunFam" id="3.30.460.30:FF:000001">
    <property type="entry name" value="Glutamyl-tRNA reductase"/>
    <property type="match status" value="1"/>
</dbReference>
<feature type="domain" description="Quinate/shikimate 5-dehydrogenase/glutamyl-tRNA reductase" evidence="16">
    <location>
        <begin position="181"/>
        <end position="321"/>
    </location>
</feature>
<evidence type="ECO:0000313" key="19">
    <source>
        <dbReference type="Proteomes" id="UP000320813"/>
    </source>
</evidence>
<dbReference type="PIRSF" id="PIRSF000445">
    <property type="entry name" value="4pyrrol_synth_GluRdtase"/>
    <property type="match status" value="1"/>
</dbReference>
<dbReference type="NCBIfam" id="TIGR01035">
    <property type="entry name" value="hemA"/>
    <property type="match status" value="1"/>
</dbReference>
<dbReference type="InterPro" id="IPR000343">
    <property type="entry name" value="4pyrrol_synth_GluRdtase"/>
</dbReference>
<comment type="subunit">
    <text evidence="9">Homodimer.</text>
</comment>
<dbReference type="SUPFAM" id="SSF51735">
    <property type="entry name" value="NAD(P)-binding Rossmann-fold domains"/>
    <property type="match status" value="1"/>
</dbReference>
<evidence type="ECO:0000256" key="11">
    <source>
        <dbReference type="PIRSR" id="PIRSR000445-2"/>
    </source>
</evidence>
<dbReference type="Proteomes" id="UP000320813">
    <property type="component" value="Unassembled WGS sequence"/>
</dbReference>
<feature type="binding site" evidence="9 11">
    <location>
        <position position="130"/>
    </location>
    <ligand>
        <name>substrate</name>
    </ligand>
</feature>
<evidence type="ECO:0000313" key="18">
    <source>
        <dbReference type="EMBL" id="RZD15431.1"/>
    </source>
</evidence>
<evidence type="ECO:0000256" key="10">
    <source>
        <dbReference type="PIRSR" id="PIRSR000445-1"/>
    </source>
</evidence>
<dbReference type="InterPro" id="IPR036291">
    <property type="entry name" value="NAD(P)-bd_dom_sf"/>
</dbReference>
<dbReference type="HAMAP" id="MF_00087">
    <property type="entry name" value="Glu_tRNA_reductase"/>
    <property type="match status" value="1"/>
</dbReference>
<proteinExistence type="inferred from homology"/>
<comment type="domain">
    <text evidence="9">Possesses an unusual extended V-shaped dimeric structure with each monomer consisting of three distinct domains arranged along a curved 'spinal' alpha-helix. The N-terminal catalytic domain specifically recognizes the glutamate moiety of the substrate. The second domain is the NADPH-binding domain, and the third C-terminal domain is responsible for dimerization.</text>
</comment>
<comment type="catalytic activity">
    <reaction evidence="7 9 14">
        <text>(S)-4-amino-5-oxopentanoate + tRNA(Glu) + NADP(+) = L-glutamyl-tRNA(Glu) + NADPH + H(+)</text>
        <dbReference type="Rhea" id="RHEA:12344"/>
        <dbReference type="Rhea" id="RHEA-COMP:9663"/>
        <dbReference type="Rhea" id="RHEA-COMP:9680"/>
        <dbReference type="ChEBI" id="CHEBI:15378"/>
        <dbReference type="ChEBI" id="CHEBI:57501"/>
        <dbReference type="ChEBI" id="CHEBI:57783"/>
        <dbReference type="ChEBI" id="CHEBI:58349"/>
        <dbReference type="ChEBI" id="CHEBI:78442"/>
        <dbReference type="ChEBI" id="CHEBI:78520"/>
        <dbReference type="EC" id="1.2.1.70"/>
    </reaction>
</comment>
<feature type="binding site" evidence="9 11">
    <location>
        <position position="119"/>
    </location>
    <ligand>
        <name>substrate</name>
    </ligand>
</feature>
<feature type="binding site" evidence="9 11">
    <location>
        <begin position="58"/>
        <end position="61"/>
    </location>
    <ligand>
        <name>substrate</name>
    </ligand>
</feature>
<sequence length="467" mass="52971">MDILIIGLSHKSADIGDREIVSKKILTPELRQEFAKKLLNLKDEEGRPLIKELAILTTCNRSEFIMDLSPWAVGKEAHFIKDYISGYFFVKKDADNLLYMYLNFEAVKHLFSVASSLDSMVIGEPQILGQIKDAYNESCEFRMNGQVLNKLFHKAFYCAKRVRTETKIASSPVSISYAAVELSKKIFNSLGDKKILLLGTGEMGKLTAKHFIKNGVHNIYIANRTKDKACHFVEESFGVNEKNCIDVIDFSEYYKLLPHTDIVLCSTGSEGYVLRYDDIMPVIKLRKQRPLFLIDISVPRNIDPEINKISNVYLYDIDDIGKMIEGNLEIREKEAVTASELVEINAKEFMEWKNSLNAVPVIVLLRNKVKDILEIELSKYIGEKKEKGLIINSLTNKILHEPITLIKKAAVDSSEANMLETLKTLFNLGLGTDKEIGHKRNNDNIINKECEKGSGDKNNLSKIKLIK</sequence>
<dbReference type="InterPro" id="IPR036343">
    <property type="entry name" value="GluRdtase_N_sf"/>
</dbReference>
<feature type="active site" description="Nucleophile" evidence="9 10">
    <location>
        <position position="59"/>
    </location>
</feature>
<evidence type="ECO:0000256" key="14">
    <source>
        <dbReference type="RuleBase" id="RU000584"/>
    </source>
</evidence>
<dbReference type="Pfam" id="PF01488">
    <property type="entry name" value="Shikimate_DH"/>
    <property type="match status" value="1"/>
</dbReference>
<comment type="similarity">
    <text evidence="2 9 14">Belongs to the glutamyl-tRNA reductase family.</text>
</comment>
<feature type="site" description="Important for activity" evidence="9 13">
    <location>
        <position position="109"/>
    </location>
</feature>
<evidence type="ECO:0000256" key="12">
    <source>
        <dbReference type="PIRSR" id="PIRSR000445-3"/>
    </source>
</evidence>
<dbReference type="UniPathway" id="UPA00251">
    <property type="reaction ID" value="UER00316"/>
</dbReference>
<reference evidence="18 19" key="1">
    <citation type="submission" date="2019-01" db="EMBL/GenBank/DDBJ databases">
        <title>Insights into ecological role of a new deltaproteobacterial order Candidatus Sinidesulfobacterales (Sva0485) by metagenomics and metatranscriptomics.</title>
        <authorList>
            <person name="Tan S."/>
            <person name="Liu J."/>
            <person name="Fang Y."/>
            <person name="Hedlund B.P."/>
            <person name="Lian Z.H."/>
            <person name="Huang L.Y."/>
            <person name="Li J.T."/>
            <person name="Huang L.N."/>
            <person name="Li W.J."/>
            <person name="Jiang H.C."/>
            <person name="Dong H.L."/>
            <person name="Shu W.S."/>
        </authorList>
    </citation>
    <scope>NUCLEOTIDE SEQUENCE [LARGE SCALE GENOMIC DNA]</scope>
    <source>
        <strain evidence="18">AP3</strain>
    </source>
</reference>
<comment type="pathway">
    <text evidence="1 9 14">Porphyrin-containing compound metabolism; protoporphyrin-IX biosynthesis; 5-aminolevulinate from L-glutamyl-tRNA(Glu): step 1/2.</text>
</comment>
<keyword evidence="5 9" id="KW-0560">Oxidoreductase</keyword>
<feature type="binding site" evidence="9 11">
    <location>
        <begin position="124"/>
        <end position="126"/>
    </location>
    <ligand>
        <name>substrate</name>
    </ligand>
</feature>
<dbReference type="InterPro" id="IPR036453">
    <property type="entry name" value="GluRdtase_dimer_dom_sf"/>
</dbReference>
<evidence type="ECO:0000256" key="3">
    <source>
        <dbReference type="ARBA" id="ARBA00012970"/>
    </source>
</evidence>
<keyword evidence="4 9" id="KW-0521">NADP</keyword>
<dbReference type="Pfam" id="PF00745">
    <property type="entry name" value="GlutR_dimer"/>
    <property type="match status" value="1"/>
</dbReference>
<evidence type="ECO:0000256" key="4">
    <source>
        <dbReference type="ARBA" id="ARBA00022857"/>
    </source>
</evidence>
<evidence type="ECO:0000256" key="8">
    <source>
        <dbReference type="ARBA" id="ARBA00068659"/>
    </source>
</evidence>
<accession>A0A519BDT6</accession>
<dbReference type="InterPro" id="IPR015896">
    <property type="entry name" value="4pyrrol_synth_GluRdtase_dimer"/>
</dbReference>
<evidence type="ECO:0000259" key="16">
    <source>
        <dbReference type="Pfam" id="PF01488"/>
    </source>
</evidence>
<dbReference type="InterPro" id="IPR018214">
    <property type="entry name" value="GluRdtase_CS"/>
</dbReference>
<evidence type="ECO:0000259" key="17">
    <source>
        <dbReference type="Pfam" id="PF05201"/>
    </source>
</evidence>
<evidence type="ECO:0000256" key="6">
    <source>
        <dbReference type="ARBA" id="ARBA00023244"/>
    </source>
</evidence>
<dbReference type="Gene3D" id="3.40.50.720">
    <property type="entry name" value="NAD(P)-binding Rossmann-like Domain"/>
    <property type="match status" value="1"/>
</dbReference>